<reference evidence="1" key="2">
    <citation type="submission" date="2023-01" db="EMBL/GenBank/DDBJ databases">
        <authorList>
            <person name="Sun Q."/>
            <person name="Evtushenko L."/>
        </authorList>
    </citation>
    <scope>NUCLEOTIDE SEQUENCE</scope>
    <source>
        <strain evidence="1">VKM Ac-1321</strain>
    </source>
</reference>
<organism evidence="1 2">
    <name type="scientific">Dactylosporangium matsuzakiense</name>
    <dbReference type="NCBI Taxonomy" id="53360"/>
    <lineage>
        <taxon>Bacteria</taxon>
        <taxon>Bacillati</taxon>
        <taxon>Actinomycetota</taxon>
        <taxon>Actinomycetes</taxon>
        <taxon>Micromonosporales</taxon>
        <taxon>Micromonosporaceae</taxon>
        <taxon>Dactylosporangium</taxon>
    </lineage>
</organism>
<dbReference type="Proteomes" id="UP001143480">
    <property type="component" value="Unassembled WGS sequence"/>
</dbReference>
<protein>
    <submittedName>
        <fullName evidence="1">Uncharacterized protein</fullName>
    </submittedName>
</protein>
<dbReference type="AlphaFoldDB" id="A0A9W6NNH7"/>
<dbReference type="EMBL" id="BSFP01000031">
    <property type="protein sequence ID" value="GLL03238.1"/>
    <property type="molecule type" value="Genomic_DNA"/>
</dbReference>
<evidence type="ECO:0000313" key="2">
    <source>
        <dbReference type="Proteomes" id="UP001143480"/>
    </source>
</evidence>
<gene>
    <name evidence="1" type="ORF">GCM10017581_049820</name>
</gene>
<accession>A0A9W6NNH7</accession>
<reference evidence="1" key="1">
    <citation type="journal article" date="2014" name="Int. J. Syst. Evol. Microbiol.">
        <title>Complete genome sequence of Corynebacterium casei LMG S-19264T (=DSM 44701T), isolated from a smear-ripened cheese.</title>
        <authorList>
            <consortium name="US DOE Joint Genome Institute (JGI-PGF)"/>
            <person name="Walter F."/>
            <person name="Albersmeier A."/>
            <person name="Kalinowski J."/>
            <person name="Ruckert C."/>
        </authorList>
    </citation>
    <scope>NUCLEOTIDE SEQUENCE</scope>
    <source>
        <strain evidence="1">VKM Ac-1321</strain>
    </source>
</reference>
<evidence type="ECO:0000313" key="1">
    <source>
        <dbReference type="EMBL" id="GLL03238.1"/>
    </source>
</evidence>
<dbReference type="RefSeq" id="WP_261961255.1">
    <property type="nucleotide sequence ID" value="NZ_BAAAXA010000001.1"/>
</dbReference>
<name>A0A9W6NNH7_9ACTN</name>
<proteinExistence type="predicted"/>
<comment type="caution">
    <text evidence="1">The sequence shown here is derived from an EMBL/GenBank/DDBJ whole genome shotgun (WGS) entry which is preliminary data.</text>
</comment>
<sequence>MGDLEDDLERALDRFDPVPPHLAPAAIAAFDRRVDAELARLVVDSLTATGARASGGPRLLTFEAGPLTIDVEVSPGRRLVVRVEPGGPVEYTLEVGTVRVTGTSDALGRFAVTVPAPGPFRLNCRLSDADPVVTQWISA</sequence>
<keyword evidence="2" id="KW-1185">Reference proteome</keyword>